<reference evidence="7 8" key="1">
    <citation type="submission" date="2024-02" db="EMBL/GenBank/DDBJ databases">
        <title>Chromosome-scale genome assembly of the rough periwinkle Littorina saxatilis.</title>
        <authorList>
            <person name="De Jode A."/>
            <person name="Faria R."/>
            <person name="Formenti G."/>
            <person name="Sims Y."/>
            <person name="Smith T.P."/>
            <person name="Tracey A."/>
            <person name="Wood J.M.D."/>
            <person name="Zagrodzka Z.B."/>
            <person name="Johannesson K."/>
            <person name="Butlin R.K."/>
            <person name="Leder E.H."/>
        </authorList>
    </citation>
    <scope>NUCLEOTIDE SEQUENCE [LARGE SCALE GENOMIC DNA]</scope>
    <source>
        <strain evidence="7">Snail1</strain>
        <tissue evidence="7">Muscle</tissue>
    </source>
</reference>
<dbReference type="CDD" id="cd00112">
    <property type="entry name" value="LDLa"/>
    <property type="match status" value="1"/>
</dbReference>
<evidence type="ECO:0000259" key="6">
    <source>
        <dbReference type="PROSITE" id="PS01180"/>
    </source>
</evidence>
<feature type="compositionally biased region" description="Polar residues" evidence="3">
    <location>
        <begin position="1436"/>
        <end position="1462"/>
    </location>
</feature>
<dbReference type="PROSITE" id="PS51257">
    <property type="entry name" value="PROKAR_LIPOPROTEIN"/>
    <property type="match status" value="1"/>
</dbReference>
<feature type="compositionally biased region" description="Basic and acidic residues" evidence="3">
    <location>
        <begin position="981"/>
        <end position="1013"/>
    </location>
</feature>
<feature type="compositionally biased region" description="Basic and acidic residues" evidence="3">
    <location>
        <begin position="1207"/>
        <end position="1219"/>
    </location>
</feature>
<keyword evidence="5" id="KW-0732">Signal</keyword>
<feature type="compositionally biased region" description="Basic residues" evidence="3">
    <location>
        <begin position="650"/>
        <end position="659"/>
    </location>
</feature>
<dbReference type="PROSITE" id="PS01209">
    <property type="entry name" value="LDLRA_1"/>
    <property type="match status" value="1"/>
</dbReference>
<evidence type="ECO:0000256" key="3">
    <source>
        <dbReference type="SAM" id="MobiDB-lite"/>
    </source>
</evidence>
<dbReference type="SMART" id="SM00192">
    <property type="entry name" value="LDLa"/>
    <property type="match status" value="1"/>
</dbReference>
<feature type="compositionally biased region" description="Polar residues" evidence="3">
    <location>
        <begin position="614"/>
        <end position="643"/>
    </location>
</feature>
<feature type="compositionally biased region" description="Polar residues" evidence="3">
    <location>
        <begin position="903"/>
        <end position="912"/>
    </location>
</feature>
<protein>
    <recommendedName>
        <fullName evidence="6">CUB domain-containing protein</fullName>
    </recommendedName>
</protein>
<feature type="compositionally biased region" description="Basic and acidic residues" evidence="3">
    <location>
        <begin position="1020"/>
        <end position="1087"/>
    </location>
</feature>
<dbReference type="PANTHER" id="PTHR24652">
    <property type="entry name" value="LOW-DENSITY LIPOPROTEIN RECEPTOR CLASS A DOMAIN-CONTAINING PROTEIN 2"/>
    <property type="match status" value="1"/>
</dbReference>
<feature type="compositionally biased region" description="Basic and acidic residues" evidence="3">
    <location>
        <begin position="887"/>
        <end position="902"/>
    </location>
</feature>
<dbReference type="InterPro" id="IPR002172">
    <property type="entry name" value="LDrepeatLR_classA_rpt"/>
</dbReference>
<gene>
    <name evidence="7" type="ORF">V1264_001196</name>
</gene>
<keyword evidence="8" id="KW-1185">Reference proteome</keyword>
<dbReference type="Gene3D" id="2.60.120.290">
    <property type="entry name" value="Spermadhesin, CUB domain"/>
    <property type="match status" value="1"/>
</dbReference>
<feature type="compositionally biased region" description="Low complexity" evidence="3">
    <location>
        <begin position="1287"/>
        <end position="1297"/>
    </location>
</feature>
<evidence type="ECO:0000256" key="4">
    <source>
        <dbReference type="SAM" id="Phobius"/>
    </source>
</evidence>
<feature type="compositionally biased region" description="Polar residues" evidence="3">
    <location>
        <begin position="1174"/>
        <end position="1199"/>
    </location>
</feature>
<evidence type="ECO:0000313" key="7">
    <source>
        <dbReference type="EMBL" id="KAK7115301.1"/>
    </source>
</evidence>
<dbReference type="EMBL" id="JBAMIC010000001">
    <property type="protein sequence ID" value="KAK7115301.1"/>
    <property type="molecule type" value="Genomic_DNA"/>
</dbReference>
<comment type="caution">
    <text evidence="7">The sequence shown here is derived from an EMBL/GenBank/DDBJ whole genome shotgun (WGS) entry which is preliminary data.</text>
</comment>
<feature type="compositionally biased region" description="Basic residues" evidence="3">
    <location>
        <begin position="724"/>
        <end position="737"/>
    </location>
</feature>
<dbReference type="SUPFAM" id="SSF49854">
    <property type="entry name" value="Spermadhesin, CUB domain"/>
    <property type="match status" value="1"/>
</dbReference>
<feature type="compositionally biased region" description="Low complexity" evidence="3">
    <location>
        <begin position="1374"/>
        <end position="1385"/>
    </location>
</feature>
<keyword evidence="4" id="KW-1133">Transmembrane helix</keyword>
<dbReference type="Gene3D" id="4.10.400.10">
    <property type="entry name" value="Low-density Lipoprotein Receptor"/>
    <property type="match status" value="1"/>
</dbReference>
<feature type="domain" description="CUB" evidence="6">
    <location>
        <begin position="309"/>
        <end position="430"/>
    </location>
</feature>
<proteinExistence type="predicted"/>
<dbReference type="Proteomes" id="UP001374579">
    <property type="component" value="Unassembled WGS sequence"/>
</dbReference>
<feature type="disulfide bond" evidence="2">
    <location>
        <begin position="441"/>
        <end position="459"/>
    </location>
</feature>
<feature type="compositionally biased region" description="Basic and acidic residues" evidence="3">
    <location>
        <begin position="951"/>
        <end position="966"/>
    </location>
</feature>
<dbReference type="InterPro" id="IPR035914">
    <property type="entry name" value="Sperma_CUB_dom_sf"/>
</dbReference>
<feature type="compositionally biased region" description="Polar residues" evidence="3">
    <location>
        <begin position="837"/>
        <end position="847"/>
    </location>
</feature>
<keyword evidence="1 2" id="KW-1015">Disulfide bond</keyword>
<accession>A0AAN9BYY2</accession>
<feature type="compositionally biased region" description="Basic and acidic residues" evidence="3">
    <location>
        <begin position="1117"/>
        <end position="1133"/>
    </location>
</feature>
<feature type="region of interest" description="Disordered" evidence="3">
    <location>
        <begin position="528"/>
        <end position="569"/>
    </location>
</feature>
<evidence type="ECO:0000256" key="5">
    <source>
        <dbReference type="SAM" id="SignalP"/>
    </source>
</evidence>
<dbReference type="InterPro" id="IPR023415">
    <property type="entry name" value="LDLR_class-A_CS"/>
</dbReference>
<feature type="compositionally biased region" description="Basic residues" evidence="3">
    <location>
        <begin position="540"/>
        <end position="549"/>
    </location>
</feature>
<feature type="compositionally biased region" description="Polar residues" evidence="3">
    <location>
        <begin position="1244"/>
        <end position="1257"/>
    </location>
</feature>
<feature type="compositionally biased region" description="Basic and acidic residues" evidence="3">
    <location>
        <begin position="1145"/>
        <end position="1163"/>
    </location>
</feature>
<evidence type="ECO:0000313" key="8">
    <source>
        <dbReference type="Proteomes" id="UP001374579"/>
    </source>
</evidence>
<feature type="compositionally biased region" description="Polar residues" evidence="3">
    <location>
        <begin position="1343"/>
        <end position="1364"/>
    </location>
</feature>
<keyword evidence="4" id="KW-0812">Transmembrane</keyword>
<feature type="compositionally biased region" description="Basic and acidic residues" evidence="3">
    <location>
        <begin position="1229"/>
        <end position="1238"/>
    </location>
</feature>
<dbReference type="PROSITE" id="PS50068">
    <property type="entry name" value="LDLRA_2"/>
    <property type="match status" value="1"/>
</dbReference>
<comment type="caution">
    <text evidence="2">Lacks conserved residue(s) required for the propagation of feature annotation.</text>
</comment>
<evidence type="ECO:0000256" key="1">
    <source>
        <dbReference type="ARBA" id="ARBA00023157"/>
    </source>
</evidence>
<dbReference type="Pfam" id="PF00057">
    <property type="entry name" value="Ldl_recept_a"/>
    <property type="match status" value="1"/>
</dbReference>
<feature type="compositionally biased region" description="Polar residues" evidence="3">
    <location>
        <begin position="680"/>
        <end position="704"/>
    </location>
</feature>
<dbReference type="InterPro" id="IPR000859">
    <property type="entry name" value="CUB_dom"/>
</dbReference>
<dbReference type="SUPFAM" id="SSF57424">
    <property type="entry name" value="LDL receptor-like module"/>
    <property type="match status" value="1"/>
</dbReference>
<feature type="chain" id="PRO_5042950653" description="CUB domain-containing protein" evidence="5">
    <location>
        <begin position="23"/>
        <end position="1500"/>
    </location>
</feature>
<feature type="compositionally biased region" description="Low complexity" evidence="3">
    <location>
        <begin position="660"/>
        <end position="670"/>
    </location>
</feature>
<dbReference type="InterPro" id="IPR036055">
    <property type="entry name" value="LDL_receptor-like_sf"/>
</dbReference>
<organism evidence="7 8">
    <name type="scientific">Littorina saxatilis</name>
    <dbReference type="NCBI Taxonomy" id="31220"/>
    <lineage>
        <taxon>Eukaryota</taxon>
        <taxon>Metazoa</taxon>
        <taxon>Spiralia</taxon>
        <taxon>Lophotrochozoa</taxon>
        <taxon>Mollusca</taxon>
        <taxon>Gastropoda</taxon>
        <taxon>Caenogastropoda</taxon>
        <taxon>Littorinimorpha</taxon>
        <taxon>Littorinoidea</taxon>
        <taxon>Littorinidae</taxon>
        <taxon>Littorina</taxon>
    </lineage>
</organism>
<feature type="transmembrane region" description="Helical" evidence="4">
    <location>
        <begin position="490"/>
        <end position="511"/>
    </location>
</feature>
<dbReference type="PROSITE" id="PS01180">
    <property type="entry name" value="CUB"/>
    <property type="match status" value="1"/>
</dbReference>
<feature type="region of interest" description="Disordered" evidence="3">
    <location>
        <begin position="941"/>
        <end position="1465"/>
    </location>
</feature>
<feature type="region of interest" description="Disordered" evidence="3">
    <location>
        <begin position="590"/>
        <end position="912"/>
    </location>
</feature>
<name>A0AAN9BYY2_9CAEN</name>
<feature type="compositionally biased region" description="Polar residues" evidence="3">
    <location>
        <begin position="793"/>
        <end position="802"/>
    </location>
</feature>
<feature type="signal peptide" evidence="5">
    <location>
        <begin position="1"/>
        <end position="22"/>
    </location>
</feature>
<keyword evidence="4" id="KW-0472">Membrane</keyword>
<feature type="compositionally biased region" description="Polar residues" evidence="3">
    <location>
        <begin position="1326"/>
        <end position="1336"/>
    </location>
</feature>
<dbReference type="InterPro" id="IPR042333">
    <property type="entry name" value="LRAD2/Mig-13-like"/>
</dbReference>
<evidence type="ECO:0000256" key="2">
    <source>
        <dbReference type="PROSITE-ProRule" id="PRU00124"/>
    </source>
</evidence>
<feature type="compositionally biased region" description="Low complexity" evidence="3">
    <location>
        <begin position="778"/>
        <end position="792"/>
    </location>
</feature>
<sequence length="1500" mass="165648">MMFLCKLGLAAVFLTGLACVVGQGYRHQSEINLCDKRPGYEPNGEHLGAAGDNLTVHVNWTITDHSVQHRCLMRFSTCDSCRLHVQALSSFNYPSCPSLKVYQEYDGWCVPGCSYLHLYDKNYSNRTAESYTSSSSNSANDIRVLNFRTQSKYIYVVACANKTQDTHVVFHLKITAEDKTETFTGTSADIGRPHFFSSPFFPDEYALDSDVYKYVFQAATQEEFITISFDDWQLSQHSSIRFDNANIKGEISGSNYRPWIISDSHKLEMTFQTGPYKIPGTFRSFKGFRATYTFHSKGRDDVPFVHTNCGQSVTDEESGTIEFNPTANGVDYHDCIWVIKKNPSFERVMIKVRNYTTRARDTTYQSNAPNLLEIRNGLTSRGTLVESALPSTSPGEKLTFRAHDSDEGFYVRIKGHYYGRKDFVLTYTSFNIDNCKRLFKCGNGRCVPSHVTCNGIDNCGDNSDESYYAGCGSGSTSGGSKSSSPITVSIIIPLVVSVFLIVVICLLILFIRRCRRLSCQARRAHRHQQQVDTVSGSVSRGHRRHRRRGERRDADGIPRDPPPSYEDVLSNTPIGYLNLGFADASYHPAGPIQPPSYEEAISPTTENPAFCFQGNGSHDLSTDSSSPDTIGRSQANLSTSYSSDETHPSGNRHRHRRRTVSVSSSDSSTDGVMVEEQNSDDGGSQNNRERNQQMQVGPPNSRNSIAKPDDVGIELPVTSSNNIARKKNSKSNKLRNRQKNDSDGLLISLPSEGETAPPSVPQSREGISEQRTTSRLEASPLIISPASLLSASTRQGHATSAEGQGEGRASSMDISHAARSRSQTNLTGDPASHLPLSENNPNTLEDQTSARRDGYNRTSPSKNVPPHIRKAKGSSSGLMKHLSKSMDNIDRRTEDGEFDSERAQLSNRQYSRSVQNIADAACGRGQGDDDNPNTAFLQRGVAHHQSQPVWSRDDGPDEGRAVLGKENRKRGTQNPAGSTGDRGHSRSRSHTDQEGQARSHHEAGDSRYDRVRAEQQQSRHYPERQEGHPKAQSLPRERNFNAHPRDTTMLDPRGRREPEPRSRAAEQRREQDLNPRPGERRDIHPDQSRSPPRYNPRPGHGEAPAAQHNQHHPYSHSLERQRVSQEEHYKEQSRLQGRQPPAGHGEYRKWDRPGDHPKKDQPTRPRAPPYPDQGTRSYPDTGQGPHSPSRGQPPSSLNGTPDPPPYRPRDSSRAERPADRLVQPSNPQDDARSSRPSDPRYTGGHSNQNRPLRTSQPEGLERIPDTVNQNWHPAPGYPRSERPPKPARTTRPPSTSGPGPGLGVYSAPRNHEGTGQQRGRPHFQEGSRNASTTTSGLKRAPTSPLSPAGSKSTGSPHNPTQNFAPDSAAIFPHAAALSSSPSGGAKPELSPSYPPQHSRKSPHTSNGREGNGDPNSVYRGRSHIPQQNETAKSDTSDLPTVNMNTDMELSTTSARSAPSSETVLPESPIRILPAANGAGNASVLSMQVDGVVEQDDDIYV</sequence>
<dbReference type="PANTHER" id="PTHR24652:SF67">
    <property type="entry name" value="LOW-DENSITY LIPOPROTEIN RECEPTOR CLASS A DOMAIN-CONTAINING PROTEIN 2"/>
    <property type="match status" value="1"/>
</dbReference>